<evidence type="ECO:0000256" key="2">
    <source>
        <dbReference type="ARBA" id="ARBA00023172"/>
    </source>
</evidence>
<protein>
    <submittedName>
        <fullName evidence="4">Site-specific integrase</fullName>
    </submittedName>
</protein>
<dbReference type="PANTHER" id="PTHR30349:SF64">
    <property type="entry name" value="PROPHAGE INTEGRASE INTD-RELATED"/>
    <property type="match status" value="1"/>
</dbReference>
<dbReference type="RefSeq" id="WP_304537392.1">
    <property type="nucleotide sequence ID" value="NZ_JAUQOM010000015.1"/>
</dbReference>
<keyword evidence="1" id="KW-0229">DNA integration</keyword>
<reference evidence="4" key="1">
    <citation type="submission" date="2023-07" db="EMBL/GenBank/DDBJ databases">
        <title>Bacterial whole genome sequence for Sphingobium sp. HBC34.</title>
        <authorList>
            <person name="Le V."/>
            <person name="Ko S.-R."/>
            <person name="Ahn C.-Y."/>
            <person name="Oh H.-M."/>
        </authorList>
    </citation>
    <scope>NUCLEOTIDE SEQUENCE</scope>
    <source>
        <strain evidence="4">HBC34</strain>
    </source>
</reference>
<feature type="domain" description="Tyr recombinase" evidence="3">
    <location>
        <begin position="15"/>
        <end position="185"/>
    </location>
</feature>
<comment type="caution">
    <text evidence="4">The sequence shown here is derived from an EMBL/GenBank/DDBJ whole genome shotgun (WGS) entry which is preliminary data.</text>
</comment>
<name>A0ABT8ZTL9_9SPHN</name>
<dbReference type="Pfam" id="PF00589">
    <property type="entry name" value="Phage_integrase"/>
    <property type="match status" value="1"/>
</dbReference>
<evidence type="ECO:0000313" key="4">
    <source>
        <dbReference type="EMBL" id="MDO7837085.1"/>
    </source>
</evidence>
<accession>A0ABT8ZTL9</accession>
<dbReference type="InterPro" id="IPR002104">
    <property type="entry name" value="Integrase_catalytic"/>
</dbReference>
<organism evidence="4 5">
    <name type="scientific">Sphingobium cyanobacteriorum</name>
    <dbReference type="NCBI Taxonomy" id="3063954"/>
    <lineage>
        <taxon>Bacteria</taxon>
        <taxon>Pseudomonadati</taxon>
        <taxon>Pseudomonadota</taxon>
        <taxon>Alphaproteobacteria</taxon>
        <taxon>Sphingomonadales</taxon>
        <taxon>Sphingomonadaceae</taxon>
        <taxon>Sphingobium</taxon>
    </lineage>
</organism>
<evidence type="ECO:0000313" key="5">
    <source>
        <dbReference type="Proteomes" id="UP001176471"/>
    </source>
</evidence>
<evidence type="ECO:0000259" key="3">
    <source>
        <dbReference type="PROSITE" id="PS51898"/>
    </source>
</evidence>
<dbReference type="InterPro" id="IPR013762">
    <property type="entry name" value="Integrase-like_cat_sf"/>
</dbReference>
<dbReference type="CDD" id="cd00397">
    <property type="entry name" value="DNA_BRE_C"/>
    <property type="match status" value="1"/>
</dbReference>
<dbReference type="PANTHER" id="PTHR30349">
    <property type="entry name" value="PHAGE INTEGRASE-RELATED"/>
    <property type="match status" value="1"/>
</dbReference>
<keyword evidence="2" id="KW-0233">DNA recombination</keyword>
<dbReference type="InterPro" id="IPR050090">
    <property type="entry name" value="Tyrosine_recombinase_XerCD"/>
</dbReference>
<dbReference type="Gene3D" id="1.10.443.10">
    <property type="entry name" value="Intergrase catalytic core"/>
    <property type="match status" value="1"/>
</dbReference>
<dbReference type="Proteomes" id="UP001176471">
    <property type="component" value="Unassembled WGS sequence"/>
</dbReference>
<dbReference type="InterPro" id="IPR011010">
    <property type="entry name" value="DNA_brk_join_enz"/>
</dbReference>
<evidence type="ECO:0000256" key="1">
    <source>
        <dbReference type="ARBA" id="ARBA00022908"/>
    </source>
</evidence>
<proteinExistence type="predicted"/>
<gene>
    <name evidence="4" type="ORF">Q4610_18740</name>
</gene>
<dbReference type="EMBL" id="JAUQOM010000015">
    <property type="protein sequence ID" value="MDO7837085.1"/>
    <property type="molecule type" value="Genomic_DNA"/>
</dbReference>
<dbReference type="PROSITE" id="PS51898">
    <property type="entry name" value="TYR_RECOMBINASE"/>
    <property type="match status" value="1"/>
</dbReference>
<keyword evidence="5" id="KW-1185">Reference proteome</keyword>
<dbReference type="SUPFAM" id="SSF56349">
    <property type="entry name" value="DNA breaking-rejoining enzymes"/>
    <property type="match status" value="1"/>
</dbReference>
<sequence length="190" mass="21485">MRENEAGWHIYDADGRRKYLNKDERTRFTTGAYALAPADRAFCLVLAYTGCRISEALALARFQIDVDRSAITFRTLKRRKVVFRTVPVPGHLCELLLSLPPQNQDRFWAMHRVTAWRCVRAMLDGLSIVGPMACPRGLRHGFGIHAATCNVPPNLIQRWMGHASPATTGIYIDAVGPEESEFASRMWQEP</sequence>